<dbReference type="STRING" id="44933.SAMN05660971_01034"/>
<feature type="transmembrane region" description="Helical" evidence="1">
    <location>
        <begin position="12"/>
        <end position="34"/>
    </location>
</feature>
<evidence type="ECO:0000313" key="5">
    <source>
        <dbReference type="Proteomes" id="UP000184123"/>
    </source>
</evidence>
<evidence type="ECO:0000259" key="2">
    <source>
        <dbReference type="Pfam" id="PF07670"/>
    </source>
</evidence>
<name>A0A1M7CBE5_9GAMM</name>
<evidence type="ECO:0000313" key="4">
    <source>
        <dbReference type="EMBL" id="SHL64520.1"/>
    </source>
</evidence>
<dbReference type="RefSeq" id="WP_073433961.1">
    <property type="nucleotide sequence ID" value="NZ_BJXU01000127.1"/>
</dbReference>
<reference evidence="3 6" key="2">
    <citation type="submission" date="2019-07" db="EMBL/GenBank/DDBJ databases">
        <title>Whole genome shotgun sequence of Halomonas cupida NBRC 102219.</title>
        <authorList>
            <person name="Hosoyama A."/>
            <person name="Uohara A."/>
            <person name="Ohji S."/>
            <person name="Ichikawa N."/>
        </authorList>
    </citation>
    <scope>NUCLEOTIDE SEQUENCE [LARGE SCALE GENOMIC DNA]</scope>
    <source>
        <strain evidence="3 6">NBRC 102219</strain>
    </source>
</reference>
<evidence type="ECO:0000313" key="3">
    <source>
        <dbReference type="EMBL" id="GEN25127.1"/>
    </source>
</evidence>
<sequence length="319" mass="34140">MSSNVVGSARRFLIDVLRVYTALLKVLVPALIVVKILDELGATVWLGHLLAPLMQLLGLPPELGIAWAATLLTNIFTGLVVFFEIAGGMSLSVEQITVFSALLLIGHSIPVEGAVARRAGVPWWATIVLRLGGALLFALLLGACYRLVGDDPRPTELVWRPEPAAPGLAGWLVNQLEALVMIFLIILALMALLAVLRRMGVERVIHIALSPLLRMLGIGRAAANVTVIGATLGLTYGAGLLIRDVDSGVMGKRDSVLALCFLGLCHSVIEDTLLILLLGADLWAVLWGRLLFAVVVIAIMARWPSHWLPTRLGNSSIGS</sequence>
<protein>
    <recommendedName>
        <fullName evidence="2">Nucleoside transporter/FeoB GTPase Gate domain-containing protein</fullName>
    </recommendedName>
</protein>
<evidence type="ECO:0000256" key="1">
    <source>
        <dbReference type="SAM" id="Phobius"/>
    </source>
</evidence>
<accession>A0A1M7CBE5</accession>
<keyword evidence="1" id="KW-0472">Membrane</keyword>
<keyword evidence="1" id="KW-0812">Transmembrane</keyword>
<organism evidence="4 5">
    <name type="scientific">Halomonas cupida</name>
    <dbReference type="NCBI Taxonomy" id="44933"/>
    <lineage>
        <taxon>Bacteria</taxon>
        <taxon>Pseudomonadati</taxon>
        <taxon>Pseudomonadota</taxon>
        <taxon>Gammaproteobacteria</taxon>
        <taxon>Oceanospirillales</taxon>
        <taxon>Halomonadaceae</taxon>
        <taxon>Halomonas</taxon>
    </lineage>
</organism>
<evidence type="ECO:0000313" key="6">
    <source>
        <dbReference type="Proteomes" id="UP000321726"/>
    </source>
</evidence>
<feature type="transmembrane region" description="Helical" evidence="1">
    <location>
        <begin position="217"/>
        <end position="236"/>
    </location>
</feature>
<dbReference type="OrthoDB" id="9797308at2"/>
<feature type="transmembrane region" description="Helical" evidence="1">
    <location>
        <begin position="65"/>
        <end position="83"/>
    </location>
</feature>
<dbReference type="EMBL" id="FRCA01000002">
    <property type="protein sequence ID" value="SHL64520.1"/>
    <property type="molecule type" value="Genomic_DNA"/>
</dbReference>
<dbReference type="InterPro" id="IPR011642">
    <property type="entry name" value="Gate_dom"/>
</dbReference>
<dbReference type="EMBL" id="BJXU01000127">
    <property type="protein sequence ID" value="GEN25127.1"/>
    <property type="molecule type" value="Genomic_DNA"/>
</dbReference>
<dbReference type="Proteomes" id="UP000321726">
    <property type="component" value="Unassembled WGS sequence"/>
</dbReference>
<dbReference type="Pfam" id="PF07670">
    <property type="entry name" value="Gate"/>
    <property type="match status" value="1"/>
</dbReference>
<keyword evidence="1" id="KW-1133">Transmembrane helix</keyword>
<keyword evidence="6" id="KW-1185">Reference proteome</keyword>
<feature type="transmembrane region" description="Helical" evidence="1">
    <location>
        <begin position="127"/>
        <end position="148"/>
    </location>
</feature>
<feature type="transmembrane region" description="Helical" evidence="1">
    <location>
        <begin position="256"/>
        <end position="279"/>
    </location>
</feature>
<feature type="transmembrane region" description="Helical" evidence="1">
    <location>
        <begin position="168"/>
        <end position="196"/>
    </location>
</feature>
<reference evidence="4 5" key="1">
    <citation type="submission" date="2016-11" db="EMBL/GenBank/DDBJ databases">
        <authorList>
            <person name="Jaros S."/>
            <person name="Januszkiewicz K."/>
            <person name="Wedrychowicz H."/>
        </authorList>
    </citation>
    <scope>NUCLEOTIDE SEQUENCE [LARGE SCALE GENOMIC DNA]</scope>
    <source>
        <strain evidence="4 5">DSM 4740</strain>
    </source>
</reference>
<feature type="transmembrane region" description="Helical" evidence="1">
    <location>
        <begin position="286"/>
        <end position="303"/>
    </location>
</feature>
<gene>
    <name evidence="3" type="ORF">HCU01_30760</name>
    <name evidence="4" type="ORF">SAMN05660971_01034</name>
</gene>
<proteinExistence type="predicted"/>
<feature type="domain" description="Nucleoside transporter/FeoB GTPase Gate" evidence="2">
    <location>
        <begin position="23"/>
        <end position="108"/>
    </location>
</feature>
<dbReference type="AlphaFoldDB" id="A0A1M7CBE5"/>
<dbReference type="Proteomes" id="UP000184123">
    <property type="component" value="Unassembled WGS sequence"/>
</dbReference>